<sequence>MLGNERSCLEGSSVVDLFAAWESISQAPFLEEAGNGPSGDSSKRGSSCGSYRLLQKTFASLFSESRPSASSAAIPWIGLPSSGVSSPDASSRNRIRVTIVPTYNTDFKSTVHLIFLAPLNTPVLRLTISRVASPWLPPRISNSPLQLIGFFPFLAYFSPYAPSQSGKFSRAECLSLLEPHLSVL</sequence>
<gene>
    <name evidence="1" type="ORF">BDN70DRAFT_902352</name>
</gene>
<keyword evidence="2" id="KW-1185">Reference proteome</keyword>
<name>A0A9P5YHT8_9AGAR</name>
<organism evidence="1 2">
    <name type="scientific">Pholiota conissans</name>
    <dbReference type="NCBI Taxonomy" id="109636"/>
    <lineage>
        <taxon>Eukaryota</taxon>
        <taxon>Fungi</taxon>
        <taxon>Dikarya</taxon>
        <taxon>Basidiomycota</taxon>
        <taxon>Agaricomycotina</taxon>
        <taxon>Agaricomycetes</taxon>
        <taxon>Agaricomycetidae</taxon>
        <taxon>Agaricales</taxon>
        <taxon>Agaricineae</taxon>
        <taxon>Strophariaceae</taxon>
        <taxon>Pholiota</taxon>
    </lineage>
</organism>
<feature type="non-terminal residue" evidence="1">
    <location>
        <position position="184"/>
    </location>
</feature>
<dbReference type="AlphaFoldDB" id="A0A9P5YHT8"/>
<proteinExistence type="predicted"/>
<evidence type="ECO:0000313" key="1">
    <source>
        <dbReference type="EMBL" id="KAF9470148.1"/>
    </source>
</evidence>
<accession>A0A9P5YHT8</accession>
<dbReference type="Proteomes" id="UP000807469">
    <property type="component" value="Unassembled WGS sequence"/>
</dbReference>
<dbReference type="EMBL" id="MU156236">
    <property type="protein sequence ID" value="KAF9470148.1"/>
    <property type="molecule type" value="Genomic_DNA"/>
</dbReference>
<comment type="caution">
    <text evidence="1">The sequence shown here is derived from an EMBL/GenBank/DDBJ whole genome shotgun (WGS) entry which is preliminary data.</text>
</comment>
<evidence type="ECO:0000313" key="2">
    <source>
        <dbReference type="Proteomes" id="UP000807469"/>
    </source>
</evidence>
<protein>
    <submittedName>
        <fullName evidence="1">Uncharacterized protein</fullName>
    </submittedName>
</protein>
<reference evidence="1" key="1">
    <citation type="submission" date="2020-11" db="EMBL/GenBank/DDBJ databases">
        <authorList>
            <consortium name="DOE Joint Genome Institute"/>
            <person name="Ahrendt S."/>
            <person name="Riley R."/>
            <person name="Andreopoulos W."/>
            <person name="Labutti K."/>
            <person name="Pangilinan J."/>
            <person name="Ruiz-Duenas F.J."/>
            <person name="Barrasa J.M."/>
            <person name="Sanchez-Garcia M."/>
            <person name="Camarero S."/>
            <person name="Miyauchi S."/>
            <person name="Serrano A."/>
            <person name="Linde D."/>
            <person name="Babiker R."/>
            <person name="Drula E."/>
            <person name="Ayuso-Fernandez I."/>
            <person name="Pacheco R."/>
            <person name="Padilla G."/>
            <person name="Ferreira P."/>
            <person name="Barriuso J."/>
            <person name="Kellner H."/>
            <person name="Castanera R."/>
            <person name="Alfaro M."/>
            <person name="Ramirez L."/>
            <person name="Pisabarro A.G."/>
            <person name="Kuo A."/>
            <person name="Tritt A."/>
            <person name="Lipzen A."/>
            <person name="He G."/>
            <person name="Yan M."/>
            <person name="Ng V."/>
            <person name="Cullen D."/>
            <person name="Martin F."/>
            <person name="Rosso M.-N."/>
            <person name="Henrissat B."/>
            <person name="Hibbett D."/>
            <person name="Martinez A.T."/>
            <person name="Grigoriev I.V."/>
        </authorList>
    </citation>
    <scope>NUCLEOTIDE SEQUENCE</scope>
    <source>
        <strain evidence="1">CIRM-BRFM 674</strain>
    </source>
</reference>